<proteinExistence type="predicted"/>
<keyword evidence="1" id="KW-0863">Zinc-finger</keyword>
<keyword evidence="1" id="KW-0862">Zinc</keyword>
<gene>
    <name evidence="4" type="ORF">LTR05_001513</name>
</gene>
<dbReference type="Proteomes" id="UP001309876">
    <property type="component" value="Unassembled WGS sequence"/>
</dbReference>
<reference evidence="4 5" key="1">
    <citation type="submission" date="2023-08" db="EMBL/GenBank/DDBJ databases">
        <title>Black Yeasts Isolated from many extreme environments.</title>
        <authorList>
            <person name="Coleine C."/>
            <person name="Stajich J.E."/>
            <person name="Selbmann L."/>
        </authorList>
    </citation>
    <scope>NUCLEOTIDE SEQUENCE [LARGE SCALE GENOMIC DNA]</scope>
    <source>
        <strain evidence="4 5">CCFEE 5910</strain>
    </source>
</reference>
<dbReference type="Gene3D" id="3.30.160.60">
    <property type="entry name" value="Classic Zinc Finger"/>
    <property type="match status" value="1"/>
</dbReference>
<feature type="non-terminal residue" evidence="4">
    <location>
        <position position="1"/>
    </location>
</feature>
<comment type="caution">
    <text evidence="4">The sequence shown here is derived from an EMBL/GenBank/DDBJ whole genome shotgun (WGS) entry which is preliminary data.</text>
</comment>
<keyword evidence="1" id="KW-0479">Metal-binding</keyword>
<protein>
    <recommendedName>
        <fullName evidence="3">C2H2-type domain-containing protein</fullName>
    </recommendedName>
</protein>
<keyword evidence="5" id="KW-1185">Reference proteome</keyword>
<name>A0AAN7T7W4_9EURO</name>
<dbReference type="EMBL" id="JAVRRJ010000001">
    <property type="protein sequence ID" value="KAK5091330.1"/>
    <property type="molecule type" value="Genomic_DNA"/>
</dbReference>
<dbReference type="GO" id="GO:0008270">
    <property type="term" value="F:zinc ion binding"/>
    <property type="evidence" value="ECO:0007669"/>
    <property type="project" value="UniProtKB-KW"/>
</dbReference>
<feature type="compositionally biased region" description="Basic residues" evidence="2">
    <location>
        <begin position="279"/>
        <end position="292"/>
    </location>
</feature>
<evidence type="ECO:0000256" key="1">
    <source>
        <dbReference type="PROSITE-ProRule" id="PRU00042"/>
    </source>
</evidence>
<evidence type="ECO:0000313" key="5">
    <source>
        <dbReference type="Proteomes" id="UP001309876"/>
    </source>
</evidence>
<accession>A0AAN7T7W4</accession>
<feature type="domain" description="C2H2-type" evidence="3">
    <location>
        <begin position="307"/>
        <end position="341"/>
    </location>
</feature>
<sequence>FLSIDTQLNFENERSMSLGETSLDGFEAISAGATSPMTPMGHMPIHNFYGMDGWVKTEPQDAWHIHNTDSEGLWLAPDDSTMANCVMNTFTTQTSTSQFQPGYFCPMRPKSAIDPPLSRAVFPHALAGCRGVPIEEDLPWPTSALITQPQTVAPSATFQMMLPSSPMGRVKPVTPLQHYRDSSYCSSSPPSCSSSSILTSQWETEESKYDLRDEVEAFERKVMLPYETRDFCNSAMKVEDQSPKKSLPAKSGVNCEAVIRQNEFACSFKGCIDKNGRQKRFKRQEHRKRHEKTVHGEQGGHGPRPKYPCWVVTGNKRCGRDFSRKDNLNSHLLKTHGRKSNNQRNSYVATLDSNSKYYDKDWVGSLTAEGLPIDPARWPDVQLRSKV</sequence>
<dbReference type="InterPro" id="IPR013087">
    <property type="entry name" value="Znf_C2H2_type"/>
</dbReference>
<dbReference type="PROSITE" id="PS50157">
    <property type="entry name" value="ZINC_FINGER_C2H2_2"/>
    <property type="match status" value="1"/>
</dbReference>
<feature type="region of interest" description="Disordered" evidence="2">
    <location>
        <begin position="279"/>
        <end position="306"/>
    </location>
</feature>
<dbReference type="AlphaFoldDB" id="A0AAN7T7W4"/>
<evidence type="ECO:0000256" key="2">
    <source>
        <dbReference type="SAM" id="MobiDB-lite"/>
    </source>
</evidence>
<organism evidence="4 5">
    <name type="scientific">Lithohypha guttulata</name>
    <dbReference type="NCBI Taxonomy" id="1690604"/>
    <lineage>
        <taxon>Eukaryota</taxon>
        <taxon>Fungi</taxon>
        <taxon>Dikarya</taxon>
        <taxon>Ascomycota</taxon>
        <taxon>Pezizomycotina</taxon>
        <taxon>Eurotiomycetes</taxon>
        <taxon>Chaetothyriomycetidae</taxon>
        <taxon>Chaetothyriales</taxon>
        <taxon>Trichomeriaceae</taxon>
        <taxon>Lithohypha</taxon>
    </lineage>
</organism>
<evidence type="ECO:0000313" key="4">
    <source>
        <dbReference type="EMBL" id="KAK5091330.1"/>
    </source>
</evidence>
<evidence type="ECO:0000259" key="3">
    <source>
        <dbReference type="PROSITE" id="PS50157"/>
    </source>
</evidence>